<dbReference type="PANTHER" id="PTHR23081">
    <property type="entry name" value="RNA POLYMERASE II CTD PHOSPHATASE"/>
    <property type="match status" value="1"/>
</dbReference>
<feature type="region of interest" description="Disordered" evidence="7">
    <location>
        <begin position="904"/>
        <end position="996"/>
    </location>
</feature>
<keyword evidence="4" id="KW-0539">Nucleus</keyword>
<dbReference type="Gene3D" id="3.40.50.1000">
    <property type="entry name" value="HAD superfamily/HAD-like"/>
    <property type="match status" value="2"/>
</dbReference>
<dbReference type="EC" id="3.1.3.16" evidence="2"/>
<accession>A0ABY8UE21</accession>
<comment type="catalytic activity">
    <reaction evidence="6">
        <text>O-phospho-L-threonyl-[protein] + H2O = L-threonyl-[protein] + phosphate</text>
        <dbReference type="Rhea" id="RHEA:47004"/>
        <dbReference type="Rhea" id="RHEA-COMP:11060"/>
        <dbReference type="Rhea" id="RHEA-COMP:11605"/>
        <dbReference type="ChEBI" id="CHEBI:15377"/>
        <dbReference type="ChEBI" id="CHEBI:30013"/>
        <dbReference type="ChEBI" id="CHEBI:43474"/>
        <dbReference type="ChEBI" id="CHEBI:61977"/>
        <dbReference type="EC" id="3.1.3.16"/>
    </reaction>
</comment>
<evidence type="ECO:0000256" key="4">
    <source>
        <dbReference type="ARBA" id="ARBA00023242"/>
    </source>
</evidence>
<reference evidence="8 9" key="1">
    <citation type="submission" date="2023-05" db="EMBL/GenBank/DDBJ databases">
        <title>A 100% complete, gapless, phased diploid assembly of the Scenedesmus obliquus UTEX 3031 genome.</title>
        <authorList>
            <person name="Biondi T.C."/>
            <person name="Hanschen E.R."/>
            <person name="Kwon T."/>
            <person name="Eng W."/>
            <person name="Kruse C.P.S."/>
            <person name="Koehler S.I."/>
            <person name="Kunde Y."/>
            <person name="Gleasner C.D."/>
            <person name="You Mak K.T."/>
            <person name="Polle J."/>
            <person name="Hovde B.T."/>
            <person name="Starkenburg S.R."/>
        </authorList>
    </citation>
    <scope>NUCLEOTIDE SEQUENCE [LARGE SCALE GENOMIC DNA]</scope>
    <source>
        <strain evidence="8 9">DOE0152z</strain>
    </source>
</reference>
<evidence type="ECO:0000256" key="2">
    <source>
        <dbReference type="ARBA" id="ARBA00013081"/>
    </source>
</evidence>
<feature type="region of interest" description="Disordered" evidence="7">
    <location>
        <begin position="681"/>
        <end position="701"/>
    </location>
</feature>
<feature type="compositionally biased region" description="Low complexity" evidence="7">
    <location>
        <begin position="1234"/>
        <end position="1264"/>
    </location>
</feature>
<feature type="compositionally biased region" description="Pro residues" evidence="7">
    <location>
        <begin position="1265"/>
        <end position="1274"/>
    </location>
</feature>
<gene>
    <name evidence="8" type="ORF">OEZ85_003928</name>
</gene>
<evidence type="ECO:0000256" key="3">
    <source>
        <dbReference type="ARBA" id="ARBA00022801"/>
    </source>
</evidence>
<feature type="region of interest" description="Disordered" evidence="7">
    <location>
        <begin position="1198"/>
        <end position="1294"/>
    </location>
</feature>
<feature type="compositionally biased region" description="Low complexity" evidence="7">
    <location>
        <begin position="1328"/>
        <end position="1351"/>
    </location>
</feature>
<dbReference type="EMBL" id="CP126217">
    <property type="protein sequence ID" value="WIA19294.1"/>
    <property type="molecule type" value="Genomic_DNA"/>
</dbReference>
<dbReference type="PANTHER" id="PTHR23081:SF36">
    <property type="entry name" value="RNA POLYMERASE II SUBUNIT A C-TERMINAL DOMAIN PHOSPHATASE"/>
    <property type="match status" value="1"/>
</dbReference>
<organism evidence="8 9">
    <name type="scientific">Tetradesmus obliquus</name>
    <name type="common">Green alga</name>
    <name type="synonym">Acutodesmus obliquus</name>
    <dbReference type="NCBI Taxonomy" id="3088"/>
    <lineage>
        <taxon>Eukaryota</taxon>
        <taxon>Viridiplantae</taxon>
        <taxon>Chlorophyta</taxon>
        <taxon>core chlorophytes</taxon>
        <taxon>Chlorophyceae</taxon>
        <taxon>CS clade</taxon>
        <taxon>Sphaeropleales</taxon>
        <taxon>Scenedesmaceae</taxon>
        <taxon>Tetradesmus</taxon>
    </lineage>
</organism>
<dbReference type="InterPro" id="IPR023214">
    <property type="entry name" value="HAD_sf"/>
</dbReference>
<name>A0ABY8UE21_TETOB</name>
<feature type="compositionally biased region" description="Low complexity" evidence="7">
    <location>
        <begin position="1204"/>
        <end position="1222"/>
    </location>
</feature>
<dbReference type="Proteomes" id="UP001244341">
    <property type="component" value="Chromosome 10b"/>
</dbReference>
<evidence type="ECO:0000256" key="7">
    <source>
        <dbReference type="SAM" id="MobiDB-lite"/>
    </source>
</evidence>
<feature type="compositionally biased region" description="Low complexity" evidence="7">
    <location>
        <begin position="1275"/>
        <end position="1287"/>
    </location>
</feature>
<evidence type="ECO:0000313" key="8">
    <source>
        <dbReference type="EMBL" id="WIA19294.1"/>
    </source>
</evidence>
<feature type="compositionally biased region" description="Low complexity" evidence="7">
    <location>
        <begin position="986"/>
        <end position="996"/>
    </location>
</feature>
<evidence type="ECO:0000256" key="6">
    <source>
        <dbReference type="ARBA" id="ARBA00048336"/>
    </source>
</evidence>
<dbReference type="InterPro" id="IPR039189">
    <property type="entry name" value="Fcp1"/>
</dbReference>
<keyword evidence="3" id="KW-0378">Hydrolase</keyword>
<feature type="region of interest" description="Disordered" evidence="7">
    <location>
        <begin position="831"/>
        <end position="890"/>
    </location>
</feature>
<evidence type="ECO:0000256" key="1">
    <source>
        <dbReference type="ARBA" id="ARBA00004123"/>
    </source>
</evidence>
<evidence type="ECO:0000313" key="9">
    <source>
        <dbReference type="Proteomes" id="UP001244341"/>
    </source>
</evidence>
<sequence>MANAAAQPAPLRTQLLMPDGSALKVLFKPCRLLGPELSGVLQQDIVRSFGQWSYAAPEHNTLPRPPPLAVAHVLAGERGPDVRMCADPDDASSVSAMETVHKAQLENQQTIVVRFEALDKELVLVPVKVKTGKATYAAAYWGYMVPAHLLSLAAGVMHFSRLMLVFDLDETLLMAHTVDSLAQRIRRVNATRESKAAELRSLDSSPTPGLSAEQLEGRFQALGCEMALLEAEAALLQADFDMLDFYRRDPQCRVLVKGPGGQARMVEPAWEKARNSRGEEVTRPVIRLEQQGRPLIITRVNPESKSTSVLLRPRQGWRPLKDYLSGMEDVRAGAVRKQRWEVFICTTAEKEYALEAWRLLDPEASLFPHAELACKQPSAAFFPHPPPSWEVFICTTAEKEYALEAWRLLDPEASLFPHAELAAKRMLCVPHPQKKDLLNVLRWEQIYAAMLADPAAQSLMVTDEMRARRPEQDTPAMSVIIDDRSDVWEEASRRALLQVMPFHPHKEAAALDMGPGSAPAAEYTAARDSEGELGRVASTLRELRSKFYAELDLNIKPEAARLVSAGILEQYQALPLEILSPFTPMQQLLATSSFPAPAALGQTEREDRASDLRLLANDATMMTAAAAAAAAAAPAGNAAAAAAAGGPGGDGAAAGAVAASDPRKRRAAAVAAAGAVPAVAIPQQQQQQQALTAVRPPPPPRHPLSNMLQAGPPVPGPAVPPSYVVAVLKRAAAAGGSADDLAVYNDLFPAVLRDAASPQQLLEVLAAISAQVRSGVDSSNVQSASSTLKAMLGDQKFCVMQRVAAIINSNAEVAKFFGPIMNPSMAAAAAGATGPAWQAPPGQQQQQQPGQQLPPSGAGTAAGGSMSLQPLQQQQQQQQQQQPWQQQQQQQQQFGNGLVVMDMRGQGQQQQQQQQPQTVDFRGLGGAAGGPLPPGIAMPGQQQQMFASGPASGSNLSLTGLAVSQQQQQHMQQQQQYGLPLPPPQQQQQQQQQQPQQLNNFVVPPMPLPTREQLIALGNDPDCFSYTYGSMKQAARAMPITMHQLQKEAGIKNAPSLLADLSRNDRGPRPAFQMFQGDVRPGKKQDLKDANLTCILHYWGRAWGYGYAPSKQQAKLRAADEAAANMYVSGMFFQRLPPYNGPRPERKLPPGATQGADGRMIRYAAAAAAAAAAAGGEGVQAAAAAAAAAGAPAPGGSFGGFVLPPQHQQQQGQVAFQQQQQPLPQPPPGPAPPQQQQQQGPPGSMVQQQQQQQQPPWHHQGFQPPQQPGQPQQPPGLQQQQQQQQQQSAEAQLKAQYGDRVKIKFGSAREGAGVEIIAALHETADQASPVSRRLGSSSSSSSSRGHVSSSRCLALGPHQARDPYLGHHLPSSSSSSSSNRGGSHRRSQEPQVWASSSS</sequence>
<feature type="region of interest" description="Disordered" evidence="7">
    <location>
        <begin position="1322"/>
        <end position="1398"/>
    </location>
</feature>
<feature type="compositionally biased region" description="Polar residues" evidence="7">
    <location>
        <begin position="941"/>
        <end position="964"/>
    </location>
</feature>
<proteinExistence type="predicted"/>
<feature type="compositionally biased region" description="Low complexity" evidence="7">
    <location>
        <begin position="965"/>
        <end position="979"/>
    </location>
</feature>
<feature type="compositionally biased region" description="Pro residues" evidence="7">
    <location>
        <begin position="1223"/>
        <end position="1233"/>
    </location>
</feature>
<feature type="compositionally biased region" description="Low complexity" evidence="7">
    <location>
        <begin position="681"/>
        <end position="694"/>
    </location>
</feature>
<feature type="compositionally biased region" description="Low complexity" evidence="7">
    <location>
        <begin position="905"/>
        <end position="917"/>
    </location>
</feature>
<keyword evidence="9" id="KW-1185">Reference proteome</keyword>
<comment type="subcellular location">
    <subcellularLocation>
        <location evidence="1">Nucleus</location>
    </subcellularLocation>
</comment>
<feature type="compositionally biased region" description="Low complexity" evidence="7">
    <location>
        <begin position="1366"/>
        <end position="1381"/>
    </location>
</feature>
<evidence type="ECO:0000256" key="5">
    <source>
        <dbReference type="ARBA" id="ARBA00047761"/>
    </source>
</evidence>
<protein>
    <recommendedName>
        <fullName evidence="2">protein-serine/threonine phosphatase</fullName>
        <ecNumber evidence="2">3.1.3.16</ecNumber>
    </recommendedName>
</protein>
<comment type="catalytic activity">
    <reaction evidence="5">
        <text>O-phospho-L-seryl-[protein] + H2O = L-seryl-[protein] + phosphate</text>
        <dbReference type="Rhea" id="RHEA:20629"/>
        <dbReference type="Rhea" id="RHEA-COMP:9863"/>
        <dbReference type="Rhea" id="RHEA-COMP:11604"/>
        <dbReference type="ChEBI" id="CHEBI:15377"/>
        <dbReference type="ChEBI" id="CHEBI:29999"/>
        <dbReference type="ChEBI" id="CHEBI:43474"/>
        <dbReference type="ChEBI" id="CHEBI:83421"/>
        <dbReference type="EC" id="3.1.3.16"/>
    </reaction>
</comment>
<feature type="compositionally biased region" description="Polar residues" evidence="7">
    <location>
        <begin position="1389"/>
        <end position="1398"/>
    </location>
</feature>